<name>A0A0L7M529_PLAF4</name>
<dbReference type="EMBL" id="DS016754">
    <property type="protein sequence ID" value="KOB87939.1"/>
    <property type="molecule type" value="Genomic_DNA"/>
</dbReference>
<dbReference type="Proteomes" id="UP000054282">
    <property type="component" value="Unassembled WGS sequence"/>
</dbReference>
<protein>
    <submittedName>
        <fullName evidence="1">Uncharacterized protein</fullName>
    </submittedName>
</protein>
<gene>
    <name evidence="1" type="ORF">PFDG_04369</name>
</gene>
<proteinExistence type="predicted"/>
<dbReference type="KEGG" id="pfd:PFDG_04369"/>
<reference evidence="2" key="2">
    <citation type="submission" date="2006-09" db="EMBL/GenBank/DDBJ databases">
        <title>The genome sequence of Plasmodium falciparum Dd2.</title>
        <authorList>
            <consortium name="The Broad Institute Genome Sequencing Platform"/>
            <person name="Birren B."/>
            <person name="Lander E."/>
            <person name="Galagan J."/>
            <person name="Nusbaum C."/>
            <person name="Devon K."/>
            <person name="Henn M."/>
            <person name="Jaffe D."/>
            <person name="Butler J."/>
            <person name="Alvarez P."/>
            <person name="Gnerre S."/>
            <person name="Grabherr M."/>
            <person name="Kleber M."/>
            <person name="Mauceli E."/>
            <person name="Brockman W."/>
            <person name="MacCallum I.A."/>
            <person name="Rounsley S."/>
            <person name="Young S."/>
            <person name="LaButti K."/>
            <person name="Pushparaj V."/>
            <person name="DeCaprio D."/>
            <person name="Crawford M."/>
            <person name="Koehrsen M."/>
            <person name="Engels R."/>
            <person name="Montgomery P."/>
            <person name="Pearson M."/>
            <person name="Howarth C."/>
            <person name="Larson L."/>
            <person name="Luoma S."/>
            <person name="White J."/>
            <person name="Kodira C."/>
            <person name="Zeng Q."/>
            <person name="O'Leary S."/>
            <person name="Yandava C."/>
            <person name="Alvarado L."/>
            <person name="Wirth D."/>
            <person name="Volkman S."/>
            <person name="Hartl D."/>
        </authorList>
    </citation>
    <scope>NUCLEOTIDE SEQUENCE [LARGE SCALE GENOMIC DNA]</scope>
</reference>
<reference evidence="2" key="1">
    <citation type="submission" date="2006-09" db="EMBL/GenBank/DDBJ databases">
        <title>Annotation of Plasmodium falciparum Dd2.</title>
        <authorList>
            <consortium name="The Broad Institute Genome Sequencing Platform"/>
            <person name="Volkman S.K."/>
            <person name="Neafsey D.E."/>
            <person name="Dash A.P."/>
            <person name="Chitnis C.E."/>
            <person name="Hartl D.L."/>
            <person name="Young S.K."/>
            <person name="Zeng Q."/>
            <person name="Koehrsen M."/>
            <person name="Alvarado L."/>
            <person name="Berlin A."/>
            <person name="Borenstein D."/>
            <person name="Chapman S.B."/>
            <person name="Chen Z."/>
            <person name="Engels R."/>
            <person name="Freedman E."/>
            <person name="Gellesch M."/>
            <person name="Goldberg J."/>
            <person name="Griggs A."/>
            <person name="Gujja S."/>
            <person name="Heilman E.R."/>
            <person name="Heiman D.I."/>
            <person name="Howarth C."/>
            <person name="Jen D."/>
            <person name="Larson L."/>
            <person name="Mehta T."/>
            <person name="Neiman D."/>
            <person name="Park D."/>
            <person name="Pearson M."/>
            <person name="Roberts A."/>
            <person name="Saif S."/>
            <person name="Shea T."/>
            <person name="Shenoy N."/>
            <person name="Sisk P."/>
            <person name="Stolte C."/>
            <person name="Sykes S."/>
            <person name="Walk T."/>
            <person name="White J."/>
            <person name="Yandava C."/>
            <person name="Haas B."/>
            <person name="Henn M.R."/>
            <person name="Nusbaum C."/>
            <person name="Birren B."/>
        </authorList>
    </citation>
    <scope>NUCLEOTIDE SEQUENCE [LARGE SCALE GENOMIC DNA]</scope>
</reference>
<accession>A0A0L7M529</accession>
<evidence type="ECO:0000313" key="2">
    <source>
        <dbReference type="Proteomes" id="UP000054282"/>
    </source>
</evidence>
<organism evidence="1 2">
    <name type="scientific">Plasmodium falciparum (isolate Dd2)</name>
    <dbReference type="NCBI Taxonomy" id="57267"/>
    <lineage>
        <taxon>Eukaryota</taxon>
        <taxon>Sar</taxon>
        <taxon>Alveolata</taxon>
        <taxon>Apicomplexa</taxon>
        <taxon>Aconoidasida</taxon>
        <taxon>Haemosporida</taxon>
        <taxon>Plasmodiidae</taxon>
        <taxon>Plasmodium</taxon>
        <taxon>Plasmodium (Laverania)</taxon>
    </lineage>
</organism>
<evidence type="ECO:0000313" key="1">
    <source>
        <dbReference type="EMBL" id="KOB87939.1"/>
    </source>
</evidence>
<sequence>MALKGVHYDIVTNCCGAFISLKQLPCCADLSQLYIMGFEIAKQMVIEKS</sequence>
<dbReference type="AlphaFoldDB" id="A0A0L7M529"/>